<reference evidence="1" key="1">
    <citation type="submission" date="2018-06" db="EMBL/GenBank/DDBJ databases">
        <authorList>
            <consortium name="Pathogen Informatics"/>
            <person name="Doyle S."/>
        </authorList>
    </citation>
    <scope>NUCLEOTIDE SEQUENCE</scope>
    <source>
        <strain evidence="1">NCTC13307</strain>
    </source>
</reference>
<dbReference type="AlphaFoldDB" id="A0A381I8E7"/>
<keyword evidence="1" id="KW-0808">Transferase</keyword>
<proteinExistence type="predicted"/>
<organism evidence="1">
    <name type="scientific">Clostridioides difficile</name>
    <name type="common">Peptoclostridium difficile</name>
    <dbReference type="NCBI Taxonomy" id="1496"/>
    <lineage>
        <taxon>Bacteria</taxon>
        <taxon>Bacillati</taxon>
        <taxon>Bacillota</taxon>
        <taxon>Clostridia</taxon>
        <taxon>Peptostreptococcales</taxon>
        <taxon>Peptostreptococcaceae</taxon>
        <taxon>Clostridioides</taxon>
    </lineage>
</organism>
<protein>
    <submittedName>
        <fullName evidence="1">Acetyltransferase</fullName>
    </submittedName>
</protein>
<dbReference type="GO" id="GO:0016740">
    <property type="term" value="F:transferase activity"/>
    <property type="evidence" value="ECO:0007669"/>
    <property type="project" value="UniProtKB-KW"/>
</dbReference>
<accession>A0A381I8E7</accession>
<gene>
    <name evidence="1" type="ORF">NCTC13307_01797</name>
</gene>
<name>A0A381I8E7_CLODI</name>
<evidence type="ECO:0000313" key="1">
    <source>
        <dbReference type="EMBL" id="SUY23575.1"/>
    </source>
</evidence>
<sequence>MVYNLSKELLLEGKVPCLFYNNDVAGKIYHNIGYKEINEWTILFK</sequence>
<dbReference type="EMBL" id="UFWD01000001">
    <property type="protein sequence ID" value="SUY23575.1"/>
    <property type="molecule type" value="Genomic_DNA"/>
</dbReference>